<dbReference type="PANTHER" id="PTHR12708:SF0">
    <property type="entry name" value="DNA POLYMERASE EPSILON SUBUNIT 2"/>
    <property type="match status" value="1"/>
</dbReference>
<evidence type="ECO:0000256" key="3">
    <source>
        <dbReference type="ARBA" id="ARBA00022705"/>
    </source>
</evidence>
<evidence type="ECO:0000256" key="7">
    <source>
        <dbReference type="SAM" id="Coils"/>
    </source>
</evidence>
<dbReference type="AlphaFoldDB" id="A0A4R5XH42"/>
<evidence type="ECO:0000256" key="5">
    <source>
        <dbReference type="ARBA" id="ARBA00023242"/>
    </source>
</evidence>
<evidence type="ECO:0000256" key="1">
    <source>
        <dbReference type="ARBA" id="ARBA00004123"/>
    </source>
</evidence>
<dbReference type="GO" id="GO:0003677">
    <property type="term" value="F:DNA binding"/>
    <property type="evidence" value="ECO:0007669"/>
    <property type="project" value="UniProtKB-UniRule"/>
</dbReference>
<dbReference type="PIRSF" id="PIRSF000799">
    <property type="entry name" value="DNA_pol_eps_2"/>
    <property type="match status" value="1"/>
</dbReference>
<protein>
    <recommendedName>
        <fullName evidence="6">DNA polymerase epsilon subunit</fullName>
    </recommendedName>
    <alternativeName>
        <fullName evidence="6">DNA polymerase II subunit 2</fullName>
    </alternativeName>
</protein>
<accession>A0A4R5XH42</accession>
<dbReference type="Pfam" id="PF04042">
    <property type="entry name" value="DNA_pol_E_B"/>
    <property type="match status" value="1"/>
</dbReference>
<dbReference type="Proteomes" id="UP000294933">
    <property type="component" value="Unassembled WGS sequence"/>
</dbReference>
<comment type="similarity">
    <text evidence="2 6">Belongs to the DNA polymerase epsilon subunit B family.</text>
</comment>
<feature type="domain" description="DNA polymerase alpha/delta/epsilon subunit B" evidence="8">
    <location>
        <begin position="294"/>
        <end position="497"/>
    </location>
</feature>
<comment type="subcellular location">
    <subcellularLocation>
        <location evidence="1 6">Nucleus</location>
    </subcellularLocation>
</comment>
<keyword evidence="10" id="KW-1185">Reference proteome</keyword>
<keyword evidence="5 6" id="KW-0539">Nucleus</keyword>
<evidence type="ECO:0000256" key="2">
    <source>
        <dbReference type="ARBA" id="ARBA00009560"/>
    </source>
</evidence>
<dbReference type="STRING" id="50990.A0A4R5XH42"/>
<keyword evidence="7" id="KW-0175">Coiled coil</keyword>
<evidence type="ECO:0000313" key="9">
    <source>
        <dbReference type="EMBL" id="TDL29547.1"/>
    </source>
</evidence>
<reference evidence="9 10" key="1">
    <citation type="submission" date="2018-06" db="EMBL/GenBank/DDBJ databases">
        <title>A transcriptomic atlas of mushroom development highlights an independent origin of complex multicellularity.</title>
        <authorList>
            <consortium name="DOE Joint Genome Institute"/>
            <person name="Krizsan K."/>
            <person name="Almasi E."/>
            <person name="Merenyi Z."/>
            <person name="Sahu N."/>
            <person name="Viragh M."/>
            <person name="Koszo T."/>
            <person name="Mondo S."/>
            <person name="Kiss B."/>
            <person name="Balint B."/>
            <person name="Kues U."/>
            <person name="Barry K."/>
            <person name="Hegedus J.C."/>
            <person name="Henrissat B."/>
            <person name="Johnson J."/>
            <person name="Lipzen A."/>
            <person name="Ohm R."/>
            <person name="Nagy I."/>
            <person name="Pangilinan J."/>
            <person name="Yan J."/>
            <person name="Xiong Y."/>
            <person name="Grigoriev I.V."/>
            <person name="Hibbett D.S."/>
            <person name="Nagy L.G."/>
        </authorList>
    </citation>
    <scope>NUCLEOTIDE SEQUENCE [LARGE SCALE GENOMIC DNA]</scope>
    <source>
        <strain evidence="9 10">SZMC22713</strain>
    </source>
</reference>
<dbReference type="GO" id="GO:0042276">
    <property type="term" value="P:error-prone translesion synthesis"/>
    <property type="evidence" value="ECO:0007669"/>
    <property type="project" value="TreeGrafter"/>
</dbReference>
<dbReference type="GO" id="GO:0008622">
    <property type="term" value="C:epsilon DNA polymerase complex"/>
    <property type="evidence" value="ECO:0007669"/>
    <property type="project" value="UniProtKB-UniRule"/>
</dbReference>
<evidence type="ECO:0000256" key="6">
    <source>
        <dbReference type="PIRNR" id="PIRNR000799"/>
    </source>
</evidence>
<evidence type="ECO:0000313" key="10">
    <source>
        <dbReference type="Proteomes" id="UP000294933"/>
    </source>
</evidence>
<dbReference type="VEuPathDB" id="FungiDB:BD410DRAFT_736534"/>
<keyword evidence="4 6" id="KW-0238">DNA-binding</keyword>
<sequence>MADARQSIIIKGFRKYSHSLGPESLQYIEDICSEYGFADDLNQIEIAVEHLAKEYSRQEDAVMKVSLPLLQRAYHNLQEKEDRIENEDADVLDPEDHLFFIDSYDMPGWHWSNERSTFEKASSAATISGSAESRVRAIRDRLNIIRQTILRNDHFSPSTLPSRDRERLLSLRSTKQLLGRAGDRFLLFGLLNYSKEGKLCLEDSDGKVELDLSQLDAPSEGLFTDGCFILAEGDYTEDETFKVIAIGHPPCERRETAQSIYGHIDFLGKGFSTPMEDVDLAERLRKEWSELMVHCLSDVWLDHPETFNALSKIFDTCTEARTIPRVFVLCGNFTSRGISQTSGKDIQSYHENFDRLADLISSYPAILQSTHFVFVPGPLDLTSNSILPQRPILSSFVSKFKSRVPKAHFMSNPCRIKFFHQEIVIFREDLMARMLRNLVGIKPDVDNDQLKRYLVQSIVDQSHLIPLARTIQPTLCEYDHALRLYPAPSTIILADKYEGYELTYEGCHVFNPGSFVGSSFGFYTYFPARGRSESSNAGLEFEE</sequence>
<proteinExistence type="inferred from homology"/>
<comment type="function">
    <text evidence="6">Participates in DNA repair and in chromosomal DNA replication.</text>
</comment>
<organism evidence="9 10">
    <name type="scientific">Rickenella mellea</name>
    <dbReference type="NCBI Taxonomy" id="50990"/>
    <lineage>
        <taxon>Eukaryota</taxon>
        <taxon>Fungi</taxon>
        <taxon>Dikarya</taxon>
        <taxon>Basidiomycota</taxon>
        <taxon>Agaricomycotina</taxon>
        <taxon>Agaricomycetes</taxon>
        <taxon>Hymenochaetales</taxon>
        <taxon>Rickenellaceae</taxon>
        <taxon>Rickenella</taxon>
    </lineage>
</organism>
<evidence type="ECO:0000259" key="8">
    <source>
        <dbReference type="Pfam" id="PF04042"/>
    </source>
</evidence>
<dbReference type="Gene3D" id="3.60.21.60">
    <property type="match status" value="1"/>
</dbReference>
<evidence type="ECO:0000256" key="4">
    <source>
        <dbReference type="ARBA" id="ARBA00023125"/>
    </source>
</evidence>
<dbReference type="InterPro" id="IPR007185">
    <property type="entry name" value="DNA_pol_a/d/e_bsu"/>
</dbReference>
<dbReference type="GO" id="GO:0006261">
    <property type="term" value="P:DNA-templated DNA replication"/>
    <property type="evidence" value="ECO:0007669"/>
    <property type="project" value="InterPro"/>
</dbReference>
<dbReference type="OrthoDB" id="10254730at2759"/>
<dbReference type="InterPro" id="IPR016266">
    <property type="entry name" value="POLE2"/>
</dbReference>
<feature type="coiled-coil region" evidence="7">
    <location>
        <begin position="41"/>
        <end position="90"/>
    </location>
</feature>
<name>A0A4R5XH42_9AGAM</name>
<dbReference type="EMBL" id="ML170156">
    <property type="protein sequence ID" value="TDL29547.1"/>
    <property type="molecule type" value="Genomic_DNA"/>
</dbReference>
<dbReference type="PANTHER" id="PTHR12708">
    <property type="entry name" value="DNA POLYMERASE EPSILON SUBUNIT B"/>
    <property type="match status" value="1"/>
</dbReference>
<gene>
    <name evidence="9" type="ORF">BD410DRAFT_736534</name>
</gene>
<keyword evidence="3 6" id="KW-0235">DNA replication</keyword>